<dbReference type="AlphaFoldDB" id="A0AAJ7WEK9"/>
<protein>
    <submittedName>
        <fullName evidence="2">Uncharacterized protein LOC108629998</fullName>
    </submittedName>
</protein>
<dbReference type="RefSeq" id="XP_026673553.1">
    <property type="nucleotide sequence ID" value="XM_026817752.1"/>
</dbReference>
<name>A0AAJ7WEK9_9HYME</name>
<gene>
    <name evidence="2" type="primary">LOC108629998</name>
</gene>
<evidence type="ECO:0000313" key="2">
    <source>
        <dbReference type="RefSeq" id="XP_026673553.1"/>
    </source>
</evidence>
<evidence type="ECO:0000313" key="1">
    <source>
        <dbReference type="Proteomes" id="UP000694925"/>
    </source>
</evidence>
<organism evidence="1 2">
    <name type="scientific">Ceratina calcarata</name>
    <dbReference type="NCBI Taxonomy" id="156304"/>
    <lineage>
        <taxon>Eukaryota</taxon>
        <taxon>Metazoa</taxon>
        <taxon>Ecdysozoa</taxon>
        <taxon>Arthropoda</taxon>
        <taxon>Hexapoda</taxon>
        <taxon>Insecta</taxon>
        <taxon>Pterygota</taxon>
        <taxon>Neoptera</taxon>
        <taxon>Endopterygota</taxon>
        <taxon>Hymenoptera</taxon>
        <taxon>Apocrita</taxon>
        <taxon>Aculeata</taxon>
        <taxon>Apoidea</taxon>
        <taxon>Anthophila</taxon>
        <taxon>Apidae</taxon>
        <taxon>Ceratina</taxon>
        <taxon>Zadontomerus</taxon>
    </lineage>
</organism>
<keyword evidence="1" id="KW-1185">Reference proteome</keyword>
<dbReference type="GeneID" id="108629998"/>
<accession>A0AAJ7WEK9</accession>
<dbReference type="Proteomes" id="UP000694925">
    <property type="component" value="Unplaced"/>
</dbReference>
<dbReference type="KEGG" id="ccal:108629998"/>
<sequence length="100" mass="11149">MLINLHDVPSCSALDALTGHSGHAMLSKQHVRNTSVPSESSVIKCKTLKMKNNKNSERSRLTDQDLSSILKIASAQYIQPNLDDLLCEKRCQIFSKKIKP</sequence>
<reference evidence="2" key="1">
    <citation type="submission" date="2025-08" db="UniProtKB">
        <authorList>
            <consortium name="RefSeq"/>
        </authorList>
    </citation>
    <scope>IDENTIFICATION</scope>
    <source>
        <tissue evidence="2">Whole body</tissue>
    </source>
</reference>
<proteinExistence type="predicted"/>